<organism evidence="1 2">
    <name type="scientific">Bernardetia litoralis (strain ATCC 23117 / DSM 6794 / NBRC 15988 / NCIMB 1366 / Fx l1 / Sio-4)</name>
    <name type="common">Flexibacter litoralis</name>
    <dbReference type="NCBI Taxonomy" id="880071"/>
    <lineage>
        <taxon>Bacteria</taxon>
        <taxon>Pseudomonadati</taxon>
        <taxon>Bacteroidota</taxon>
        <taxon>Cytophagia</taxon>
        <taxon>Cytophagales</taxon>
        <taxon>Bernardetiaceae</taxon>
        <taxon>Bernardetia</taxon>
    </lineage>
</organism>
<protein>
    <recommendedName>
        <fullName evidence="3">SnoaL-like domain-containing protein</fullName>
    </recommendedName>
</protein>
<dbReference type="STRING" id="880071.Fleli_3638"/>
<proteinExistence type="predicted"/>
<accession>I4APR9</accession>
<sequence length="159" mass="18360">MEESEKKSITDFSLLHKNKEQTIQKRIELLYNSMSFSEGVEPNWSSFYDCFTSSAQFINANLDAPMCLDVHTFAQVLQNQIKEHSIPQLFTQEVSHRTQIFGKIAQRFSVFANKIELDGEPTTQGINSIQLICAKGNWLIQSISWYNERTDDKIPTMFL</sequence>
<evidence type="ECO:0000313" key="1">
    <source>
        <dbReference type="EMBL" id="AFM05954.1"/>
    </source>
</evidence>
<dbReference type="AlphaFoldDB" id="I4APR9"/>
<dbReference type="RefSeq" id="WP_014799378.1">
    <property type="nucleotide sequence ID" value="NC_018018.1"/>
</dbReference>
<dbReference type="KEGG" id="fli:Fleli_3638"/>
<reference evidence="2" key="1">
    <citation type="submission" date="2012-06" db="EMBL/GenBank/DDBJ databases">
        <title>The complete genome of Flexibacter litoralis DSM 6794.</title>
        <authorList>
            <person name="Lucas S."/>
            <person name="Copeland A."/>
            <person name="Lapidus A."/>
            <person name="Glavina del Rio T."/>
            <person name="Dalin E."/>
            <person name="Tice H."/>
            <person name="Bruce D."/>
            <person name="Goodwin L."/>
            <person name="Pitluck S."/>
            <person name="Peters L."/>
            <person name="Ovchinnikova G."/>
            <person name="Lu M."/>
            <person name="Kyrpides N."/>
            <person name="Mavromatis K."/>
            <person name="Ivanova N."/>
            <person name="Brettin T."/>
            <person name="Detter J.C."/>
            <person name="Han C."/>
            <person name="Larimer F."/>
            <person name="Land M."/>
            <person name="Hauser L."/>
            <person name="Markowitz V."/>
            <person name="Cheng J.-F."/>
            <person name="Hugenholtz P."/>
            <person name="Woyke T."/>
            <person name="Wu D."/>
            <person name="Spring S."/>
            <person name="Lang E."/>
            <person name="Kopitz M."/>
            <person name="Brambilla E."/>
            <person name="Klenk H.-P."/>
            <person name="Eisen J.A."/>
        </authorList>
    </citation>
    <scope>NUCLEOTIDE SEQUENCE [LARGE SCALE GENOMIC DNA]</scope>
    <source>
        <strain evidence="2">ATCC 23117 / DSM 6794 / NBRC 15988 / NCIMB 1366 / Sio-4</strain>
    </source>
</reference>
<dbReference type="EMBL" id="CP003345">
    <property type="protein sequence ID" value="AFM05954.1"/>
    <property type="molecule type" value="Genomic_DNA"/>
</dbReference>
<evidence type="ECO:0000313" key="2">
    <source>
        <dbReference type="Proteomes" id="UP000006054"/>
    </source>
</evidence>
<dbReference type="HOGENOM" id="CLU_115824_1_0_10"/>
<name>I4APR9_BERLS</name>
<gene>
    <name evidence="1" type="ordered locus">Fleli_3638</name>
</gene>
<evidence type="ECO:0008006" key="3">
    <source>
        <dbReference type="Google" id="ProtNLM"/>
    </source>
</evidence>
<keyword evidence="2" id="KW-1185">Reference proteome</keyword>
<dbReference type="OrthoDB" id="5379939at2"/>
<dbReference type="Proteomes" id="UP000006054">
    <property type="component" value="Chromosome"/>
</dbReference>